<comment type="caution">
    <text evidence="2">The sequence shown here is derived from an EMBL/GenBank/DDBJ whole genome shotgun (WGS) entry which is preliminary data.</text>
</comment>
<feature type="region of interest" description="Disordered" evidence="1">
    <location>
        <begin position="1"/>
        <end position="72"/>
    </location>
</feature>
<protein>
    <submittedName>
        <fullName evidence="2">Uncharacterized protein</fullName>
    </submittedName>
</protein>
<dbReference type="Proteomes" id="UP001054837">
    <property type="component" value="Unassembled WGS sequence"/>
</dbReference>
<keyword evidence="3" id="KW-1185">Reference proteome</keyword>
<proteinExistence type="predicted"/>
<reference evidence="2 3" key="1">
    <citation type="submission" date="2021-06" db="EMBL/GenBank/DDBJ databases">
        <title>Caerostris darwini draft genome.</title>
        <authorList>
            <person name="Kono N."/>
            <person name="Arakawa K."/>
        </authorList>
    </citation>
    <scope>NUCLEOTIDE SEQUENCE [LARGE SCALE GENOMIC DNA]</scope>
</reference>
<sequence length="193" mass="21843">MAMGEMLIEKLSPVESQGMQRSRGREGAAHSPFEGDDNGLRSKRAHPQSFGDRSSLAPQESSTFDFKPNRSADGIRSQHCIEEIRGLLDCALVWKRAAITGVDIRSIPRGVRHTTSFRRPTSAPYREWEPLPPSRFMNESGRQPMGRSLSPHVHNRRHFFSHFGDTGFSFSLTVLFSGKCIYYIPRMQGFESK</sequence>
<dbReference type="AlphaFoldDB" id="A0AAV4WLF2"/>
<gene>
    <name evidence="2" type="ORF">CDAR_485951</name>
</gene>
<accession>A0AAV4WLF2</accession>
<dbReference type="EMBL" id="BPLQ01014730">
    <property type="protein sequence ID" value="GIY82679.1"/>
    <property type="molecule type" value="Genomic_DNA"/>
</dbReference>
<evidence type="ECO:0000313" key="2">
    <source>
        <dbReference type="EMBL" id="GIY82679.1"/>
    </source>
</evidence>
<name>A0AAV4WLF2_9ARAC</name>
<organism evidence="2 3">
    <name type="scientific">Caerostris darwini</name>
    <dbReference type="NCBI Taxonomy" id="1538125"/>
    <lineage>
        <taxon>Eukaryota</taxon>
        <taxon>Metazoa</taxon>
        <taxon>Ecdysozoa</taxon>
        <taxon>Arthropoda</taxon>
        <taxon>Chelicerata</taxon>
        <taxon>Arachnida</taxon>
        <taxon>Araneae</taxon>
        <taxon>Araneomorphae</taxon>
        <taxon>Entelegynae</taxon>
        <taxon>Araneoidea</taxon>
        <taxon>Araneidae</taxon>
        <taxon>Caerostris</taxon>
    </lineage>
</organism>
<evidence type="ECO:0000313" key="3">
    <source>
        <dbReference type="Proteomes" id="UP001054837"/>
    </source>
</evidence>
<evidence type="ECO:0000256" key="1">
    <source>
        <dbReference type="SAM" id="MobiDB-lite"/>
    </source>
</evidence>